<feature type="compositionally biased region" description="Basic residues" evidence="1">
    <location>
        <begin position="367"/>
        <end position="381"/>
    </location>
</feature>
<gene>
    <name evidence="2" type="ORF">DBV15_03714</name>
</gene>
<feature type="region of interest" description="Disordered" evidence="1">
    <location>
        <begin position="256"/>
        <end position="282"/>
    </location>
</feature>
<protein>
    <submittedName>
        <fullName evidence="2">Uncharacterized protein</fullName>
    </submittedName>
</protein>
<evidence type="ECO:0000313" key="3">
    <source>
        <dbReference type="Proteomes" id="UP000310200"/>
    </source>
</evidence>
<evidence type="ECO:0000313" key="2">
    <source>
        <dbReference type="EMBL" id="TGZ47674.1"/>
    </source>
</evidence>
<feature type="compositionally biased region" description="Basic and acidic residues" evidence="1">
    <location>
        <begin position="419"/>
        <end position="436"/>
    </location>
</feature>
<feature type="compositionally biased region" description="Basic and acidic residues" evidence="1">
    <location>
        <begin position="394"/>
        <end position="409"/>
    </location>
</feature>
<name>A0A4V3SA54_9HYME</name>
<dbReference type="AlphaFoldDB" id="A0A4V3SA54"/>
<reference evidence="2 3" key="1">
    <citation type="journal article" date="2019" name="Philos. Trans. R. Soc. Lond., B, Biol. Sci.">
        <title>Ant behaviour and brain gene expression of defending hosts depend on the ecological success of the intruding social parasite.</title>
        <authorList>
            <person name="Kaur R."/>
            <person name="Stoldt M."/>
            <person name="Jongepier E."/>
            <person name="Feldmeyer B."/>
            <person name="Menzel F."/>
            <person name="Bornberg-Bauer E."/>
            <person name="Foitzik S."/>
        </authorList>
    </citation>
    <scope>NUCLEOTIDE SEQUENCE [LARGE SCALE GENOMIC DNA]</scope>
    <source>
        <tissue evidence="2">Whole body</tissue>
    </source>
</reference>
<proteinExistence type="predicted"/>
<keyword evidence="3" id="KW-1185">Reference proteome</keyword>
<comment type="caution">
    <text evidence="2">The sequence shown here is derived from an EMBL/GenBank/DDBJ whole genome shotgun (WGS) entry which is preliminary data.</text>
</comment>
<evidence type="ECO:0000256" key="1">
    <source>
        <dbReference type="SAM" id="MobiDB-lite"/>
    </source>
</evidence>
<sequence>MRWKNSCRQKFSRCLIMGLFPSIVNLFPRSANLVHARINSREQNERLPDSLTREVYKISPFVRPKRENIEISFGCVCVLRQYVRRKKSYRPTCEKNRRQVIFARGSALLSKFIDTRRKRRQRVREGGRGRRHVVNNPLLVTLILWISLFAQPPRRDESEPRGNARARSMHLCMTRESSNNIFLLLSSRPGDEEYVARSRACLSARRIVRASVAKRSCDKSGVAGDLQSGQMDERTDEFMDAERGLLSPSLAFSARSEAKLPRRDTRRIREEKEGSVGRRGREKEITGVSAWKTKGQRRIKSIADKAAGQDAGAHLVSPGEWAFIMMPPGTNNRVHFVSPARGNNGADGRWRRRKGWVGRGRWIRRRRRRRSYKAAPGKKKTSASSRKGGSTVEEGEKRKTDERREDGREGLCFGGGVTTRREREQREERLGKRGGG</sequence>
<dbReference type="EMBL" id="QBLH01002718">
    <property type="protein sequence ID" value="TGZ47674.1"/>
    <property type="molecule type" value="Genomic_DNA"/>
</dbReference>
<dbReference type="Proteomes" id="UP000310200">
    <property type="component" value="Unassembled WGS sequence"/>
</dbReference>
<organism evidence="2 3">
    <name type="scientific">Temnothorax longispinosus</name>
    <dbReference type="NCBI Taxonomy" id="300112"/>
    <lineage>
        <taxon>Eukaryota</taxon>
        <taxon>Metazoa</taxon>
        <taxon>Ecdysozoa</taxon>
        <taxon>Arthropoda</taxon>
        <taxon>Hexapoda</taxon>
        <taxon>Insecta</taxon>
        <taxon>Pterygota</taxon>
        <taxon>Neoptera</taxon>
        <taxon>Endopterygota</taxon>
        <taxon>Hymenoptera</taxon>
        <taxon>Apocrita</taxon>
        <taxon>Aculeata</taxon>
        <taxon>Formicoidea</taxon>
        <taxon>Formicidae</taxon>
        <taxon>Myrmicinae</taxon>
        <taxon>Temnothorax</taxon>
    </lineage>
</organism>
<accession>A0A4V3SA54</accession>
<feature type="region of interest" description="Disordered" evidence="1">
    <location>
        <begin position="367"/>
        <end position="436"/>
    </location>
</feature>